<dbReference type="RefSeq" id="WP_143940974.1">
    <property type="nucleotide sequence ID" value="NZ_VKLS01000443.1"/>
</dbReference>
<dbReference type="AlphaFoldDB" id="A0A553YUK0"/>
<feature type="compositionally biased region" description="Basic residues" evidence="1">
    <location>
        <begin position="124"/>
        <end position="135"/>
    </location>
</feature>
<sequence length="348" mass="37775">MAFLQRTAGNAAVARMLGRRTTVQRAEGAKDGGSQRFEKVSAGGHLALRGRQEAYASEEMFAEANARLAGLDRVAITLRRGTPVEVAGQKLYRVLPVFKTAAHADAVGSAEHEPVHGDDDAQRDRKRAAHQRSLGRRPPEFEQLNALALRVNKLLDSRKGPDNRSVNGAREEAMTLALKTVGGGWMGENLPHPERFGREGLEDVKTFLPKLAAAYAERIAAATDQEARVDELLITLPNDCQAAAQRLIGRPENGLGHRRERPEVGENHYIDLNGAAPDGWQNHFAAVIMRDGPHSLTYEAAANRDAVLQQGKSLGYFALYGAARAEDSFDTVIGAQNQEYAAASTARA</sequence>
<evidence type="ECO:0000313" key="2">
    <source>
        <dbReference type="EMBL" id="TSB32891.1"/>
    </source>
</evidence>
<proteinExistence type="predicted"/>
<reference evidence="2 3" key="1">
    <citation type="submission" date="2019-07" db="EMBL/GenBank/DDBJ databases">
        <title>Draft genome for Streptomyces benahoarensis MZ03-48.</title>
        <authorList>
            <person name="Gonzalez-Pimentel J.L."/>
        </authorList>
    </citation>
    <scope>NUCLEOTIDE SEQUENCE [LARGE SCALE GENOMIC DNA]</scope>
    <source>
        <strain evidence="2 3">MZ03-48</strain>
    </source>
</reference>
<name>A0A553YUK0_9ACTN</name>
<keyword evidence="3" id="KW-1185">Reference proteome</keyword>
<accession>A0A553YUK0</accession>
<feature type="region of interest" description="Disordered" evidence="1">
    <location>
        <begin position="106"/>
        <end position="139"/>
    </location>
</feature>
<dbReference type="EMBL" id="VKLS01000443">
    <property type="protein sequence ID" value="TSB32891.1"/>
    <property type="molecule type" value="Genomic_DNA"/>
</dbReference>
<protein>
    <submittedName>
        <fullName evidence="2">Uncharacterized protein</fullName>
    </submittedName>
</protein>
<dbReference type="Proteomes" id="UP000320888">
    <property type="component" value="Unassembled WGS sequence"/>
</dbReference>
<feature type="compositionally biased region" description="Basic and acidic residues" evidence="1">
    <location>
        <begin position="110"/>
        <end position="123"/>
    </location>
</feature>
<organism evidence="2 3">
    <name type="scientific">Streptomyces benahoarensis</name>
    <dbReference type="NCBI Taxonomy" id="2595054"/>
    <lineage>
        <taxon>Bacteria</taxon>
        <taxon>Bacillati</taxon>
        <taxon>Actinomycetota</taxon>
        <taxon>Actinomycetes</taxon>
        <taxon>Kitasatosporales</taxon>
        <taxon>Streptomycetaceae</taxon>
        <taxon>Streptomyces</taxon>
    </lineage>
</organism>
<comment type="caution">
    <text evidence="2">The sequence shown here is derived from an EMBL/GenBank/DDBJ whole genome shotgun (WGS) entry which is preliminary data.</text>
</comment>
<dbReference type="OrthoDB" id="4228628at2"/>
<gene>
    <name evidence="2" type="ORF">FNZ23_24575</name>
</gene>
<evidence type="ECO:0000313" key="3">
    <source>
        <dbReference type="Proteomes" id="UP000320888"/>
    </source>
</evidence>
<evidence type="ECO:0000256" key="1">
    <source>
        <dbReference type="SAM" id="MobiDB-lite"/>
    </source>
</evidence>